<dbReference type="EMBL" id="JBBPFD010000686">
    <property type="protein sequence ID" value="KAK7877558.1"/>
    <property type="molecule type" value="Genomic_DNA"/>
</dbReference>
<keyword evidence="3" id="KW-1185">Reference proteome</keyword>
<evidence type="ECO:0000313" key="3">
    <source>
        <dbReference type="Proteomes" id="UP001460270"/>
    </source>
</evidence>
<organism evidence="2 3">
    <name type="scientific">Mugilogobius chulae</name>
    <name type="common">yellowstripe goby</name>
    <dbReference type="NCBI Taxonomy" id="88201"/>
    <lineage>
        <taxon>Eukaryota</taxon>
        <taxon>Metazoa</taxon>
        <taxon>Chordata</taxon>
        <taxon>Craniata</taxon>
        <taxon>Vertebrata</taxon>
        <taxon>Euteleostomi</taxon>
        <taxon>Actinopterygii</taxon>
        <taxon>Neopterygii</taxon>
        <taxon>Teleostei</taxon>
        <taxon>Neoteleostei</taxon>
        <taxon>Acanthomorphata</taxon>
        <taxon>Gobiaria</taxon>
        <taxon>Gobiiformes</taxon>
        <taxon>Gobioidei</taxon>
        <taxon>Gobiidae</taxon>
        <taxon>Gobionellinae</taxon>
        <taxon>Mugilogobius</taxon>
    </lineage>
</organism>
<accession>A0AAW0MH79</accession>
<evidence type="ECO:0000256" key="1">
    <source>
        <dbReference type="SAM" id="Phobius"/>
    </source>
</evidence>
<keyword evidence="1" id="KW-1133">Transmembrane helix</keyword>
<dbReference type="Proteomes" id="UP001460270">
    <property type="component" value="Unassembled WGS sequence"/>
</dbReference>
<comment type="caution">
    <text evidence="2">The sequence shown here is derived from an EMBL/GenBank/DDBJ whole genome shotgun (WGS) entry which is preliminary data.</text>
</comment>
<sequence length="109" mass="11719">MQSLQASLQNIASATCSAPLTPRQPHSHQTHVSRLLAEVAKPVQTGDSQLGRVVQPENHSGYSTKALFGAWITGLAAGVIGLALVLFVKKRLKGARGKDLQIREYTFPT</sequence>
<keyword evidence="1" id="KW-0472">Membrane</keyword>
<protein>
    <submittedName>
        <fullName evidence="2">Uncharacterized protein</fullName>
    </submittedName>
</protein>
<evidence type="ECO:0000313" key="2">
    <source>
        <dbReference type="EMBL" id="KAK7877558.1"/>
    </source>
</evidence>
<name>A0AAW0MH79_9GOBI</name>
<keyword evidence="1" id="KW-0812">Transmembrane</keyword>
<reference evidence="3" key="1">
    <citation type="submission" date="2024-04" db="EMBL/GenBank/DDBJ databases">
        <title>Salinicola lusitanus LLJ914,a marine bacterium isolated from the Okinawa Trough.</title>
        <authorList>
            <person name="Li J."/>
        </authorList>
    </citation>
    <scope>NUCLEOTIDE SEQUENCE [LARGE SCALE GENOMIC DNA]</scope>
</reference>
<feature type="transmembrane region" description="Helical" evidence="1">
    <location>
        <begin position="66"/>
        <end position="88"/>
    </location>
</feature>
<proteinExistence type="predicted"/>
<gene>
    <name evidence="2" type="ORF">WMY93_031746</name>
</gene>
<dbReference type="AlphaFoldDB" id="A0AAW0MH79"/>